<comment type="caution">
    <text evidence="3">The sequence shown here is derived from an EMBL/GenBank/DDBJ whole genome shotgun (WGS) entry which is preliminary data.</text>
</comment>
<feature type="region of interest" description="Disordered" evidence="1">
    <location>
        <begin position="102"/>
        <end position="131"/>
    </location>
</feature>
<proteinExistence type="predicted"/>
<reference evidence="3" key="1">
    <citation type="submission" date="2022-08" db="EMBL/GenBank/DDBJ databases">
        <authorList>
            <person name="Zhang D."/>
        </authorList>
    </citation>
    <scope>NUCLEOTIDE SEQUENCE</scope>
    <source>
        <strain evidence="3">XJ19-11</strain>
    </source>
</reference>
<dbReference type="InterPro" id="IPR021533">
    <property type="entry name" value="PepSY-like"/>
</dbReference>
<organism evidence="3 4">
    <name type="scientific">Aquiflexum gelatinilyticum</name>
    <dbReference type="NCBI Taxonomy" id="2961943"/>
    <lineage>
        <taxon>Bacteria</taxon>
        <taxon>Pseudomonadati</taxon>
        <taxon>Bacteroidota</taxon>
        <taxon>Cytophagia</taxon>
        <taxon>Cytophagales</taxon>
        <taxon>Cyclobacteriaceae</taxon>
        <taxon>Aquiflexum</taxon>
    </lineage>
</organism>
<evidence type="ECO:0000256" key="1">
    <source>
        <dbReference type="SAM" id="MobiDB-lite"/>
    </source>
</evidence>
<protein>
    <submittedName>
        <fullName evidence="3">PepSY-like domain-containing protein</fullName>
    </submittedName>
</protein>
<dbReference type="EMBL" id="JANSUY010000004">
    <property type="protein sequence ID" value="MCR9014979.1"/>
    <property type="molecule type" value="Genomic_DNA"/>
</dbReference>
<gene>
    <name evidence="3" type="ORF">NU887_08025</name>
</gene>
<dbReference type="PROSITE" id="PS51257">
    <property type="entry name" value="PROKAR_LIPOPROTEIN"/>
    <property type="match status" value="1"/>
</dbReference>
<dbReference type="SUPFAM" id="SSF160574">
    <property type="entry name" value="BT0923-like"/>
    <property type="match status" value="2"/>
</dbReference>
<dbReference type="RefSeq" id="WP_258422844.1">
    <property type="nucleotide sequence ID" value="NZ_JANSUY010000004.1"/>
</dbReference>
<evidence type="ECO:0000259" key="2">
    <source>
        <dbReference type="Pfam" id="PF11396"/>
    </source>
</evidence>
<feature type="domain" description="Putative beta-lactamase-inhibitor-like PepSY-like" evidence="2">
    <location>
        <begin position="125"/>
        <end position="182"/>
    </location>
</feature>
<dbReference type="Proteomes" id="UP001142175">
    <property type="component" value="Unassembled WGS sequence"/>
</dbReference>
<feature type="domain" description="Putative beta-lactamase-inhibitor-like PepSY-like" evidence="2">
    <location>
        <begin position="32"/>
        <end position="89"/>
    </location>
</feature>
<dbReference type="Pfam" id="PF11396">
    <property type="entry name" value="PepSY_like"/>
    <property type="match status" value="3"/>
</dbReference>
<dbReference type="AlphaFoldDB" id="A0A9X2P2S0"/>
<dbReference type="Gene3D" id="3.40.1420.30">
    <property type="match status" value="2"/>
</dbReference>
<feature type="compositionally biased region" description="Basic residues" evidence="1">
    <location>
        <begin position="103"/>
        <end position="115"/>
    </location>
</feature>
<name>A0A9X2P2S0_9BACT</name>
<sequence length="263" mass="29362">MLKKILMASIFMGIISGCQQEEGLPVEDLTVTEITEVDLPLSATTFITENFEGEVVTSAFRITDGKEVSFEANLTNQMNLVFSENGRIQAFGEDGAEVDCEGRHRRRGGFGRPPRKPGEDGPKPNVIDPADLPDAAKEYLRENYSENEIIKVIFIEREALNQYHVLVKEIGIVIFDADGAFLKLRERPVRICANFQKIEIEDLPESITSYIAENYPDNEILRARKGTRKGEVEIHVLVAGIGALIFDESGEFIELKTCGMHKG</sequence>
<accession>A0A9X2P2S0</accession>
<evidence type="ECO:0000313" key="3">
    <source>
        <dbReference type="EMBL" id="MCR9014979.1"/>
    </source>
</evidence>
<evidence type="ECO:0000313" key="4">
    <source>
        <dbReference type="Proteomes" id="UP001142175"/>
    </source>
</evidence>
<keyword evidence="4" id="KW-1185">Reference proteome</keyword>
<feature type="domain" description="Putative beta-lactamase-inhibitor-like PepSY-like" evidence="2">
    <location>
        <begin position="196"/>
        <end position="253"/>
    </location>
</feature>